<accession>A0A8H4AJP9</accession>
<feature type="compositionally biased region" description="Polar residues" evidence="1">
    <location>
        <begin position="145"/>
        <end position="161"/>
    </location>
</feature>
<reference evidence="3 4" key="1">
    <citation type="journal article" date="2019" name="Environ. Microbiol.">
        <title>At the nexus of three kingdoms: the genome of the mycorrhizal fungus Gigaspora margarita provides insights into plant, endobacterial and fungal interactions.</title>
        <authorList>
            <person name="Venice F."/>
            <person name="Ghignone S."/>
            <person name="Salvioli di Fossalunga A."/>
            <person name="Amselem J."/>
            <person name="Novero M."/>
            <person name="Xianan X."/>
            <person name="Sedzielewska Toro K."/>
            <person name="Morin E."/>
            <person name="Lipzen A."/>
            <person name="Grigoriev I.V."/>
            <person name="Henrissat B."/>
            <person name="Martin F.M."/>
            <person name="Bonfante P."/>
        </authorList>
    </citation>
    <scope>NUCLEOTIDE SEQUENCE [LARGE SCALE GENOMIC DNA]</scope>
    <source>
        <strain evidence="3 4">BEG34</strain>
    </source>
</reference>
<comment type="caution">
    <text evidence="3">The sequence shown here is derived from an EMBL/GenBank/DDBJ whole genome shotgun (WGS) entry which is preliminary data.</text>
</comment>
<keyword evidence="2" id="KW-0732">Signal</keyword>
<gene>
    <name evidence="3" type="ORF">F8M41_019655</name>
</gene>
<dbReference type="EMBL" id="WTPW01000514">
    <property type="protein sequence ID" value="KAF0503991.1"/>
    <property type="molecule type" value="Genomic_DNA"/>
</dbReference>
<feature type="signal peptide" evidence="2">
    <location>
        <begin position="1"/>
        <end position="16"/>
    </location>
</feature>
<sequence>MFSIFVSFCFIKTISGGDKYVSGTGLYRISNGVDAFREITFKGFTGNAESLVTPLEKNSIALVALIQTIPVSFSDAECVLTSTTGSYGPDNEGGKESFVLTRRLYNGVTNNKHVPSNADIVQLKIIYKKLFCQSLEVRLSEHSSETNNSNPVPETTEQINLSNTGTSSVSSSDTRTDASTSANSSEPVINASADLPLSQNKNAKHAKKGLRPQKK</sequence>
<keyword evidence="4" id="KW-1185">Reference proteome</keyword>
<dbReference type="Proteomes" id="UP000439903">
    <property type="component" value="Unassembled WGS sequence"/>
</dbReference>
<evidence type="ECO:0000256" key="1">
    <source>
        <dbReference type="SAM" id="MobiDB-lite"/>
    </source>
</evidence>
<feature type="region of interest" description="Disordered" evidence="1">
    <location>
        <begin position="142"/>
        <end position="215"/>
    </location>
</feature>
<dbReference type="AlphaFoldDB" id="A0A8H4AJP9"/>
<name>A0A8H4AJP9_GIGMA</name>
<evidence type="ECO:0000313" key="3">
    <source>
        <dbReference type="EMBL" id="KAF0503991.1"/>
    </source>
</evidence>
<dbReference type="OrthoDB" id="2431350at2759"/>
<evidence type="ECO:0000313" key="4">
    <source>
        <dbReference type="Proteomes" id="UP000439903"/>
    </source>
</evidence>
<feature type="compositionally biased region" description="Basic residues" evidence="1">
    <location>
        <begin position="202"/>
        <end position="215"/>
    </location>
</feature>
<feature type="chain" id="PRO_5034168257" evidence="2">
    <location>
        <begin position="17"/>
        <end position="215"/>
    </location>
</feature>
<organism evidence="3 4">
    <name type="scientific">Gigaspora margarita</name>
    <dbReference type="NCBI Taxonomy" id="4874"/>
    <lineage>
        <taxon>Eukaryota</taxon>
        <taxon>Fungi</taxon>
        <taxon>Fungi incertae sedis</taxon>
        <taxon>Mucoromycota</taxon>
        <taxon>Glomeromycotina</taxon>
        <taxon>Glomeromycetes</taxon>
        <taxon>Diversisporales</taxon>
        <taxon>Gigasporaceae</taxon>
        <taxon>Gigaspora</taxon>
    </lineage>
</organism>
<protein>
    <submittedName>
        <fullName evidence="3">Uncharacterized protein</fullName>
    </submittedName>
</protein>
<evidence type="ECO:0000256" key="2">
    <source>
        <dbReference type="SAM" id="SignalP"/>
    </source>
</evidence>
<proteinExistence type="predicted"/>
<feature type="compositionally biased region" description="Low complexity" evidence="1">
    <location>
        <begin position="162"/>
        <end position="185"/>
    </location>
</feature>